<dbReference type="Proteomes" id="UP000051530">
    <property type="component" value="Unassembled WGS sequence"/>
</dbReference>
<dbReference type="EMBL" id="LGUB01000169">
    <property type="protein sequence ID" value="KRH93958.1"/>
    <property type="molecule type" value="Genomic_DNA"/>
</dbReference>
<keyword evidence="2" id="KW-1185">Reference proteome</keyword>
<accession>A0A0R0LXA1</accession>
<evidence type="ECO:0000313" key="2">
    <source>
        <dbReference type="Proteomes" id="UP000051530"/>
    </source>
</evidence>
<proteinExistence type="predicted"/>
<gene>
    <name evidence="1" type="ORF">M153_466000123</name>
</gene>
<comment type="caution">
    <text evidence="1">The sequence shown here is derived from an EMBL/GenBank/DDBJ whole genome shotgun (WGS) entry which is preliminary data.</text>
</comment>
<organism evidence="1 2">
    <name type="scientific">Pseudoloma neurophilia</name>
    <dbReference type="NCBI Taxonomy" id="146866"/>
    <lineage>
        <taxon>Eukaryota</taxon>
        <taxon>Fungi</taxon>
        <taxon>Fungi incertae sedis</taxon>
        <taxon>Microsporidia</taxon>
        <taxon>Pseudoloma</taxon>
    </lineage>
</organism>
<sequence length="276" mass="32017">MKKPTGSKLLSTTDLSGRSVEADHIGVNAEYEKGKEEKVEEELEKKFNRLSVQENDFGLLDTEIYSKFDGKNDNCQIFLEQFKESINKIGFKVMLNTIRTCLQNNALKWFNGLGFAHFQGWKDFMLEFTEMFGRSENILGLKVMEIISLGFRLVSMEDDLFILLENQRNTHMTLGELLEFGARNLESKYKRILTGSEGWSIAIRKAREIDEDWKHDRYIVTNRLRSERKITSNVVQQTFTAQSQIKQNAQETQNKQVSCFKCGGPHYKNKCQIKNL</sequence>
<dbReference type="VEuPathDB" id="MicrosporidiaDB:M153_466000123"/>
<evidence type="ECO:0000313" key="1">
    <source>
        <dbReference type="EMBL" id="KRH93958.1"/>
    </source>
</evidence>
<dbReference type="AlphaFoldDB" id="A0A0R0LXA1"/>
<name>A0A0R0LXA1_9MICR</name>
<reference evidence="1 2" key="1">
    <citation type="submission" date="2015-07" db="EMBL/GenBank/DDBJ databases">
        <title>The genome of Pseudoloma neurophilia, a relevant intracellular parasite of the zebrafish.</title>
        <authorList>
            <person name="Ndikumana S."/>
            <person name="Pelin A."/>
            <person name="Sanders J."/>
            <person name="Corradi N."/>
        </authorList>
    </citation>
    <scope>NUCLEOTIDE SEQUENCE [LARGE SCALE GENOMIC DNA]</scope>
    <source>
        <strain evidence="1 2">MK1</strain>
    </source>
</reference>
<protein>
    <submittedName>
        <fullName evidence="1">Uncharacterized protein</fullName>
    </submittedName>
</protein>